<dbReference type="Pfam" id="PF23602">
    <property type="entry name" value="CS_DNAAF11_C"/>
    <property type="match status" value="1"/>
</dbReference>
<evidence type="ECO:0000256" key="7">
    <source>
        <dbReference type="ARBA" id="ARBA00023273"/>
    </source>
</evidence>
<keyword evidence="11" id="KW-1185">Reference proteome</keyword>
<keyword evidence="6" id="KW-0969">Cilium</keyword>
<evidence type="ECO:0000256" key="6">
    <source>
        <dbReference type="ARBA" id="ARBA00023069"/>
    </source>
</evidence>
<comment type="subcellular location">
    <subcellularLocation>
        <location evidence="1">Cell projection</location>
        <location evidence="1">Cilium</location>
    </subcellularLocation>
    <subcellularLocation>
        <location evidence="2">Cytoplasm</location>
    </subcellularLocation>
</comment>
<evidence type="ECO:0000256" key="3">
    <source>
        <dbReference type="ARBA" id="ARBA00022490"/>
    </source>
</evidence>
<evidence type="ECO:0000256" key="5">
    <source>
        <dbReference type="ARBA" id="ARBA00022737"/>
    </source>
</evidence>
<protein>
    <recommendedName>
        <fullName evidence="9">Dynein axonemal assembly factor 11-like CS domain-containing protein</fullName>
    </recommendedName>
</protein>
<evidence type="ECO:0000256" key="1">
    <source>
        <dbReference type="ARBA" id="ARBA00004138"/>
    </source>
</evidence>
<dbReference type="PROSITE" id="PS51450">
    <property type="entry name" value="LRR"/>
    <property type="match status" value="3"/>
</dbReference>
<gene>
    <name evidence="10" type="ORF">GHT06_018825</name>
</gene>
<dbReference type="Proteomes" id="UP000820818">
    <property type="component" value="Linkage Group LG7"/>
</dbReference>
<dbReference type="SUPFAM" id="SSF52058">
    <property type="entry name" value="L domain-like"/>
    <property type="match status" value="1"/>
</dbReference>
<dbReference type="GO" id="GO:0036158">
    <property type="term" value="P:outer dynein arm assembly"/>
    <property type="evidence" value="ECO:0007669"/>
    <property type="project" value="TreeGrafter"/>
</dbReference>
<dbReference type="AlphaFoldDB" id="A0AAD5KMW4"/>
<feature type="domain" description="Dynein axonemal assembly factor 11-like CS" evidence="9">
    <location>
        <begin position="191"/>
        <end position="294"/>
    </location>
</feature>
<reference evidence="10 11" key="1">
    <citation type="submission" date="2022-05" db="EMBL/GenBank/DDBJ databases">
        <title>A multi-omics perspective on studying reproductive biology in Daphnia sinensis.</title>
        <authorList>
            <person name="Jia J."/>
        </authorList>
    </citation>
    <scope>NUCLEOTIDE SEQUENCE [LARGE SCALE GENOMIC DNA]</scope>
    <source>
        <strain evidence="10 11">WSL</strain>
    </source>
</reference>
<name>A0AAD5KMW4_9CRUS</name>
<evidence type="ECO:0000256" key="8">
    <source>
        <dbReference type="ARBA" id="ARBA00049982"/>
    </source>
</evidence>
<dbReference type="PANTHER" id="PTHR18849">
    <property type="entry name" value="LEUCINE RICH REPEAT PROTEIN"/>
    <property type="match status" value="1"/>
</dbReference>
<dbReference type="Gene3D" id="3.80.10.10">
    <property type="entry name" value="Ribonuclease Inhibitor"/>
    <property type="match status" value="1"/>
</dbReference>
<dbReference type="InterPro" id="IPR001611">
    <property type="entry name" value="Leu-rich_rpt"/>
</dbReference>
<dbReference type="InterPro" id="IPR056496">
    <property type="entry name" value="CS_DNAAF11_C"/>
</dbReference>
<keyword evidence="3" id="KW-0963">Cytoplasm</keyword>
<dbReference type="EMBL" id="WJBH02000007">
    <property type="protein sequence ID" value="KAI9556251.1"/>
    <property type="molecule type" value="Genomic_DNA"/>
</dbReference>
<proteinExistence type="inferred from homology"/>
<dbReference type="FunFam" id="3.80.10.10:FF:000052">
    <property type="entry name" value="Leucine rich repeat containing 6"/>
    <property type="match status" value="1"/>
</dbReference>
<keyword evidence="5" id="KW-0677">Repeat</keyword>
<evidence type="ECO:0000259" key="9">
    <source>
        <dbReference type="Pfam" id="PF23602"/>
    </source>
</evidence>
<organism evidence="10 11">
    <name type="scientific">Daphnia sinensis</name>
    <dbReference type="NCBI Taxonomy" id="1820382"/>
    <lineage>
        <taxon>Eukaryota</taxon>
        <taxon>Metazoa</taxon>
        <taxon>Ecdysozoa</taxon>
        <taxon>Arthropoda</taxon>
        <taxon>Crustacea</taxon>
        <taxon>Branchiopoda</taxon>
        <taxon>Diplostraca</taxon>
        <taxon>Cladocera</taxon>
        <taxon>Anomopoda</taxon>
        <taxon>Daphniidae</taxon>
        <taxon>Daphnia</taxon>
        <taxon>Daphnia similis group</taxon>
    </lineage>
</organism>
<evidence type="ECO:0000256" key="2">
    <source>
        <dbReference type="ARBA" id="ARBA00004496"/>
    </source>
</evidence>
<evidence type="ECO:0000313" key="10">
    <source>
        <dbReference type="EMBL" id="KAI9556251.1"/>
    </source>
</evidence>
<dbReference type="InterPro" id="IPR032675">
    <property type="entry name" value="LRR_dom_sf"/>
</dbReference>
<comment type="similarity">
    <text evidence="8">Belongs to the tilB family.</text>
</comment>
<dbReference type="GO" id="GO:0005929">
    <property type="term" value="C:cilium"/>
    <property type="evidence" value="ECO:0007669"/>
    <property type="project" value="UniProtKB-SubCell"/>
</dbReference>
<keyword evidence="4" id="KW-0433">Leucine-rich repeat</keyword>
<accession>A0AAD5KMW4</accession>
<sequence>MSQPTMITRELIRKRAEHNEGEIFSLEEIALHQQNICKIEHIDFWCPCLKIVYLQANEISKIENVRRLKYLEYLNLALNKIEIVENLEGCESLEKLDLTLNCIRKLSSLTSLTNNYALREIYLTGNPCAAFEFYRLYVIGILPQLECLDGVPVLHTERLAAKADFDYIESKILEQESLKTYNPPIERASEIRRQLRGERDCSTTAVSSSSKPEINRLISRDGRVLNSNQAEARFTLVEEDDAIILTVKLPKYMDTSLIDVDVQPTFVRVMIKGKLLQSVAQRSLASGDLVVTMPTVDGVVKPRDLTSEAAKVPPLEPIP</sequence>
<dbReference type="GO" id="GO:0005737">
    <property type="term" value="C:cytoplasm"/>
    <property type="evidence" value="ECO:0007669"/>
    <property type="project" value="UniProtKB-SubCell"/>
</dbReference>
<dbReference type="Pfam" id="PF14580">
    <property type="entry name" value="LRR_9"/>
    <property type="match status" value="1"/>
</dbReference>
<keyword evidence="7" id="KW-0966">Cell projection</keyword>
<dbReference type="SMART" id="SM00365">
    <property type="entry name" value="LRR_SD22"/>
    <property type="match status" value="3"/>
</dbReference>
<evidence type="ECO:0000256" key="4">
    <source>
        <dbReference type="ARBA" id="ARBA00022614"/>
    </source>
</evidence>
<evidence type="ECO:0000313" key="11">
    <source>
        <dbReference type="Proteomes" id="UP000820818"/>
    </source>
</evidence>
<dbReference type="PANTHER" id="PTHR18849:SF0">
    <property type="entry name" value="CILIA- AND FLAGELLA-ASSOCIATED PROTEIN 410-RELATED"/>
    <property type="match status" value="1"/>
</dbReference>
<comment type="caution">
    <text evidence="10">The sequence shown here is derived from an EMBL/GenBank/DDBJ whole genome shotgun (WGS) entry which is preliminary data.</text>
</comment>